<evidence type="ECO:0000256" key="3">
    <source>
        <dbReference type="ARBA" id="ARBA00022679"/>
    </source>
</evidence>
<accession>A0A1F4PPZ6</accession>
<dbReference type="GO" id="GO:0009252">
    <property type="term" value="P:peptidoglycan biosynthetic process"/>
    <property type="evidence" value="ECO:0007669"/>
    <property type="project" value="UniProtKB-UniRule"/>
</dbReference>
<dbReference type="Pfam" id="PF00953">
    <property type="entry name" value="Glycos_transf_4"/>
    <property type="match status" value="1"/>
</dbReference>
<dbReference type="PANTHER" id="PTHR22926:SF5">
    <property type="entry name" value="PHOSPHO-N-ACETYLMURAMOYL-PENTAPEPTIDE-TRANSFERASE HOMOLOG"/>
    <property type="match status" value="1"/>
</dbReference>
<comment type="caution">
    <text evidence="10">The sequence shown here is derived from an EMBL/GenBank/DDBJ whole genome shotgun (WGS) entry which is preliminary data.</text>
</comment>
<dbReference type="STRING" id="1798539.A2994_03760"/>
<dbReference type="InterPro" id="IPR003524">
    <property type="entry name" value="PNAcMuramoyl-5peptid_Trfase"/>
</dbReference>
<dbReference type="AlphaFoldDB" id="A0A1F4PPZ6"/>
<evidence type="ECO:0000256" key="1">
    <source>
        <dbReference type="ARBA" id="ARBA00004141"/>
    </source>
</evidence>
<keyword evidence="6 9" id="KW-0472">Membrane</keyword>
<comment type="cofactor">
    <cofactor evidence="8">
        <name>Mg(2+)</name>
        <dbReference type="ChEBI" id="CHEBI:18420"/>
    </cofactor>
</comment>
<feature type="transmembrane region" description="Helical" evidence="9">
    <location>
        <begin position="221"/>
        <end position="238"/>
    </location>
</feature>
<feature type="transmembrane region" description="Helical" evidence="9">
    <location>
        <begin position="100"/>
        <end position="120"/>
    </location>
</feature>
<keyword evidence="5 9" id="KW-1133">Transmembrane helix</keyword>
<feature type="transmembrane region" description="Helical" evidence="9">
    <location>
        <begin position="73"/>
        <end position="94"/>
    </location>
</feature>
<dbReference type="PROSITE" id="PS01348">
    <property type="entry name" value="MRAY_2"/>
    <property type="match status" value="1"/>
</dbReference>
<gene>
    <name evidence="10" type="ORF">A2994_03760</name>
</gene>
<dbReference type="PANTHER" id="PTHR22926">
    <property type="entry name" value="PHOSPHO-N-ACETYLMURAMOYL-PENTAPEPTIDE-TRANSFERASE"/>
    <property type="match status" value="1"/>
</dbReference>
<dbReference type="GO" id="GO:0005886">
    <property type="term" value="C:plasma membrane"/>
    <property type="evidence" value="ECO:0007669"/>
    <property type="project" value="TreeGrafter"/>
</dbReference>
<evidence type="ECO:0000256" key="7">
    <source>
        <dbReference type="NCBIfam" id="TIGR00445"/>
    </source>
</evidence>
<feature type="transmembrane region" description="Helical" evidence="9">
    <location>
        <begin position="171"/>
        <end position="190"/>
    </location>
</feature>
<dbReference type="NCBIfam" id="TIGR00445">
    <property type="entry name" value="mraY"/>
    <property type="match status" value="1"/>
</dbReference>
<feature type="binding site" evidence="8">
    <location>
        <position position="189"/>
    </location>
    <ligand>
        <name>Mg(2+)</name>
        <dbReference type="ChEBI" id="CHEBI:18420"/>
    </ligand>
</feature>
<dbReference type="EMBL" id="METE01000010">
    <property type="protein sequence ID" value="OGB85122.1"/>
    <property type="molecule type" value="Genomic_DNA"/>
</dbReference>
<evidence type="ECO:0000313" key="11">
    <source>
        <dbReference type="Proteomes" id="UP000179010"/>
    </source>
</evidence>
<sequence>MNDISKIVTEQGDLLRVTIVGTISFLLAMFLTPLWTAVLYKFKFWKQAKEETLYGSYATVFQKLHGEKHRRNIPTLAGPLVWGVAAIITLVFNFTRSQTWLPLCAMVAVGILGAVDDWFNIRGIGGVKGVRARHKMIWLFLIATLGAWWFFSKLGINSVHIPAYGDVMIGWWYIPLFIFVILATTNAVNLTDGLDGLSGGLLAIAFSAYGWLAFLNNQISLSIFCITVVGALIAYLWFNVYPARFFGGDTYALSMGATLGVVAMLLKNNVGIAILPLVAFVPMVETISVMLQMGYRKVFKKKLFLIAPLHHHFEAIGWPETKVTMRFWIIGALMAVVGVIVGIIGAGPN</sequence>
<evidence type="ECO:0000256" key="9">
    <source>
        <dbReference type="SAM" id="Phobius"/>
    </source>
</evidence>
<name>A0A1F4PPZ6_UNCK3</name>
<dbReference type="InterPro" id="IPR018480">
    <property type="entry name" value="PNAcMuramoyl-5peptid_Trfase_CS"/>
</dbReference>
<proteinExistence type="inferred from homology"/>
<keyword evidence="8" id="KW-0460">Magnesium</keyword>
<keyword evidence="8" id="KW-0479">Metal-binding</keyword>
<evidence type="ECO:0000313" key="10">
    <source>
        <dbReference type="EMBL" id="OGB85122.1"/>
    </source>
</evidence>
<evidence type="ECO:0000256" key="2">
    <source>
        <dbReference type="ARBA" id="ARBA00005583"/>
    </source>
</evidence>
<evidence type="ECO:0000256" key="4">
    <source>
        <dbReference type="ARBA" id="ARBA00022692"/>
    </source>
</evidence>
<dbReference type="Proteomes" id="UP000179010">
    <property type="component" value="Unassembled WGS sequence"/>
</dbReference>
<evidence type="ECO:0000256" key="8">
    <source>
        <dbReference type="PIRSR" id="PIRSR600715-1"/>
    </source>
</evidence>
<feature type="transmembrane region" description="Helical" evidence="9">
    <location>
        <begin position="250"/>
        <end position="266"/>
    </location>
</feature>
<feature type="transmembrane region" description="Helical" evidence="9">
    <location>
        <begin position="327"/>
        <end position="347"/>
    </location>
</feature>
<dbReference type="GO" id="GO:0071555">
    <property type="term" value="P:cell wall organization"/>
    <property type="evidence" value="ECO:0007669"/>
    <property type="project" value="TreeGrafter"/>
</dbReference>
<dbReference type="GO" id="GO:0046872">
    <property type="term" value="F:metal ion binding"/>
    <property type="evidence" value="ECO:0007669"/>
    <property type="project" value="UniProtKB-KW"/>
</dbReference>
<keyword evidence="3 10" id="KW-0808">Transferase</keyword>
<reference evidence="10 11" key="1">
    <citation type="journal article" date="2016" name="Nat. Commun.">
        <title>Thousands of microbial genomes shed light on interconnected biogeochemical processes in an aquifer system.</title>
        <authorList>
            <person name="Anantharaman K."/>
            <person name="Brown C.T."/>
            <person name="Hug L.A."/>
            <person name="Sharon I."/>
            <person name="Castelle C.J."/>
            <person name="Probst A.J."/>
            <person name="Thomas B.C."/>
            <person name="Singh A."/>
            <person name="Wilkins M.J."/>
            <person name="Karaoz U."/>
            <person name="Brodie E.L."/>
            <person name="Williams K.H."/>
            <person name="Hubbard S.S."/>
            <person name="Banfield J.F."/>
        </authorList>
    </citation>
    <scope>NUCLEOTIDE SEQUENCE [LARGE SCALE GENOMIC DNA]</scope>
</reference>
<feature type="transmembrane region" description="Helical" evidence="9">
    <location>
        <begin position="132"/>
        <end position="151"/>
    </location>
</feature>
<keyword evidence="4 9" id="KW-0812">Transmembrane</keyword>
<comment type="similarity">
    <text evidence="2">Belongs to the glycosyltransferase 4 family. MraY subfamily.</text>
</comment>
<feature type="transmembrane region" description="Helical" evidence="9">
    <location>
        <begin position="197"/>
        <end position="215"/>
    </location>
</feature>
<comment type="subcellular location">
    <subcellularLocation>
        <location evidence="1">Membrane</location>
        <topology evidence="1">Multi-pass membrane protein</topology>
    </subcellularLocation>
</comment>
<feature type="transmembrane region" description="Helical" evidence="9">
    <location>
        <begin position="272"/>
        <end position="295"/>
    </location>
</feature>
<dbReference type="InterPro" id="IPR000715">
    <property type="entry name" value="Glycosyl_transferase_4"/>
</dbReference>
<protein>
    <recommendedName>
        <fullName evidence="7">Phospho-N-acetylmuramoyl-pentapeptide-transferase</fullName>
        <ecNumber evidence="7">2.7.8.13</ecNumber>
    </recommendedName>
</protein>
<feature type="transmembrane region" description="Helical" evidence="9">
    <location>
        <begin position="19"/>
        <end position="40"/>
    </location>
</feature>
<dbReference type="EC" id="2.7.8.13" evidence="7"/>
<dbReference type="GO" id="GO:0008963">
    <property type="term" value="F:phospho-N-acetylmuramoyl-pentapeptide-transferase activity"/>
    <property type="evidence" value="ECO:0007669"/>
    <property type="project" value="UniProtKB-UniRule"/>
</dbReference>
<feature type="binding site" evidence="8">
    <location>
        <position position="249"/>
    </location>
    <ligand>
        <name>Mg(2+)</name>
        <dbReference type="ChEBI" id="CHEBI:18420"/>
    </ligand>
</feature>
<evidence type="ECO:0000256" key="6">
    <source>
        <dbReference type="ARBA" id="ARBA00023136"/>
    </source>
</evidence>
<dbReference type="CDD" id="cd06852">
    <property type="entry name" value="GT_MraY"/>
    <property type="match status" value="1"/>
</dbReference>
<evidence type="ECO:0000256" key="5">
    <source>
        <dbReference type="ARBA" id="ARBA00022989"/>
    </source>
</evidence>
<organism evidence="10 11">
    <name type="scientific">candidate division Kazan bacterium RIFCSPLOWO2_01_FULL_48_13</name>
    <dbReference type="NCBI Taxonomy" id="1798539"/>
    <lineage>
        <taxon>Bacteria</taxon>
        <taxon>Bacteria division Kazan-3B-28</taxon>
    </lineage>
</organism>